<dbReference type="SUPFAM" id="SSF51569">
    <property type="entry name" value="Aldolase"/>
    <property type="match status" value="1"/>
</dbReference>
<dbReference type="PANTHER" id="PTHR42966">
    <property type="entry name" value="N-ACETYLNEURAMINATE SYNTHASE"/>
    <property type="match status" value="1"/>
</dbReference>
<dbReference type="Pfam" id="PF03102">
    <property type="entry name" value="NeuB"/>
    <property type="match status" value="1"/>
</dbReference>
<organism evidence="2 3">
    <name type="scientific">Allosphingosinicella deserti</name>
    <dbReference type="NCBI Taxonomy" id="2116704"/>
    <lineage>
        <taxon>Bacteria</taxon>
        <taxon>Pseudomonadati</taxon>
        <taxon>Pseudomonadota</taxon>
        <taxon>Alphaproteobacteria</taxon>
        <taxon>Sphingomonadales</taxon>
        <taxon>Sphingomonadaceae</taxon>
        <taxon>Allosphingosinicella</taxon>
    </lineage>
</organism>
<dbReference type="InterPro" id="IPR051690">
    <property type="entry name" value="PseI-like"/>
</dbReference>
<dbReference type="InterPro" id="IPR013132">
    <property type="entry name" value="PseI/NeuA/B-like_N"/>
</dbReference>
<dbReference type="AlphaFoldDB" id="A0A2P7QUN5"/>
<evidence type="ECO:0000313" key="3">
    <source>
        <dbReference type="Proteomes" id="UP000241167"/>
    </source>
</evidence>
<reference evidence="2 3" key="1">
    <citation type="submission" date="2018-03" db="EMBL/GenBank/DDBJ databases">
        <title>The draft genome of Sphingosinicella sp. GL-C-18.</title>
        <authorList>
            <person name="Liu L."/>
            <person name="Li L."/>
            <person name="Liang L."/>
            <person name="Zhang X."/>
            <person name="Wang T."/>
        </authorList>
    </citation>
    <scope>NUCLEOTIDE SEQUENCE [LARGE SCALE GENOMIC DNA]</scope>
    <source>
        <strain evidence="2 3">GL-C-18</strain>
    </source>
</reference>
<feature type="domain" description="PseI/NeuA/B-like" evidence="1">
    <location>
        <begin position="252"/>
        <end position="494"/>
    </location>
</feature>
<dbReference type="Proteomes" id="UP000241167">
    <property type="component" value="Unassembled WGS sequence"/>
</dbReference>
<dbReference type="Gene3D" id="3.20.20.70">
    <property type="entry name" value="Aldolase class I"/>
    <property type="match status" value="1"/>
</dbReference>
<dbReference type="InterPro" id="IPR013785">
    <property type="entry name" value="Aldolase_TIM"/>
</dbReference>
<proteinExistence type="predicted"/>
<protein>
    <submittedName>
        <fullName evidence="2">N-acetylneuraminate synthase</fullName>
    </submittedName>
</protein>
<dbReference type="PANTHER" id="PTHR42966:SF1">
    <property type="entry name" value="SIALIC ACID SYNTHASE"/>
    <property type="match status" value="1"/>
</dbReference>
<dbReference type="OrthoDB" id="9781701at2"/>
<name>A0A2P7QUN5_9SPHN</name>
<keyword evidence="3" id="KW-1185">Reference proteome</keyword>
<dbReference type="GO" id="GO:0047444">
    <property type="term" value="F:N-acylneuraminate-9-phosphate synthase activity"/>
    <property type="evidence" value="ECO:0007669"/>
    <property type="project" value="TreeGrafter"/>
</dbReference>
<dbReference type="GO" id="GO:0016051">
    <property type="term" value="P:carbohydrate biosynthetic process"/>
    <property type="evidence" value="ECO:0007669"/>
    <property type="project" value="InterPro"/>
</dbReference>
<evidence type="ECO:0000313" key="2">
    <source>
        <dbReference type="EMBL" id="PSJ41685.1"/>
    </source>
</evidence>
<dbReference type="EMBL" id="PXYI01000002">
    <property type="protein sequence ID" value="PSJ41685.1"/>
    <property type="molecule type" value="Genomic_DNA"/>
</dbReference>
<comment type="caution">
    <text evidence="2">The sequence shown here is derived from an EMBL/GenBank/DDBJ whole genome shotgun (WGS) entry which is preliminary data.</text>
</comment>
<sequence>MDHFSSRIGDIASTYGTDTIFILGKGPSVDAISPDAFAGSLVIAVNDAERIAPADITLFHSDWVKEALIANGLRSRLYVTSTDFAPAGREVLQADFVPLKNDESDLLMQRFLSGRFVIEEVLFLSALNLARQVAKARGRRQTVYMVGFDFLPASGASEAIGHDYAPGNSADRFFRISMQEFFFLNSLYVLKESEIDVVHVGDRNFSQLTPGGLNQLFDVSPTRRKRTLASSVEVTAELTTNHFGDRHRLERMIRAARAAGADYIKVQKRDVDTFYTAEQLASPYVSPFGNTFADYRHQLELDRDDFAFIDDLCRELDIGWFASVLDKPSFEFMLQFDPAVVKLPSTISEHRDYLGYVARNYRGSVILSTGMTGPDYENWLLANFVSCKNLYLLQCNSAYPTPTADCNVAVVRHYHSLAQADPRIIPGYSSHDFGWLASALAIAAGARMVEKHVKLGNTEWAHFDAVAVDLTTPDFRDYVVKLREAEEMVGSGIKQVNASEHHKYLRAA</sequence>
<gene>
    <name evidence="2" type="ORF">C7I55_05135</name>
</gene>
<evidence type="ECO:0000259" key="1">
    <source>
        <dbReference type="Pfam" id="PF03102"/>
    </source>
</evidence>
<dbReference type="RefSeq" id="WP_106511849.1">
    <property type="nucleotide sequence ID" value="NZ_PXYI01000002.1"/>
</dbReference>
<accession>A0A2P7QUN5</accession>